<evidence type="ECO:0000313" key="2">
    <source>
        <dbReference type="Proteomes" id="UP000185713"/>
    </source>
</evidence>
<proteinExistence type="predicted"/>
<protein>
    <submittedName>
        <fullName evidence="1">Uncharacterized protein</fullName>
    </submittedName>
</protein>
<dbReference type="AlphaFoldDB" id="A0A1L9C680"/>
<evidence type="ECO:0000313" key="1">
    <source>
        <dbReference type="EMBL" id="OJH49974.1"/>
    </source>
</evidence>
<gene>
    <name evidence="1" type="ORF">MPF_0768</name>
</gene>
<name>A0A1L9C680_9EURY</name>
<sequence length="42" mass="5068">MLSIKNTNINTKPALWILIDIFKDCIGYDLKYWEFCLTFPVW</sequence>
<organism evidence="1 2">
    <name type="scientific">Methanohalophilus portucalensis FDF-1</name>
    <dbReference type="NCBI Taxonomy" id="523843"/>
    <lineage>
        <taxon>Archaea</taxon>
        <taxon>Methanobacteriati</taxon>
        <taxon>Methanobacteriota</taxon>
        <taxon>Stenosarchaea group</taxon>
        <taxon>Methanomicrobia</taxon>
        <taxon>Methanosarcinales</taxon>
        <taxon>Methanosarcinaceae</taxon>
        <taxon>Methanohalophilus</taxon>
    </lineage>
</organism>
<dbReference type="EMBL" id="JWTK01000002">
    <property type="protein sequence ID" value="OJH49974.1"/>
    <property type="molecule type" value="Genomic_DNA"/>
</dbReference>
<dbReference type="Proteomes" id="UP000185713">
    <property type="component" value="Unassembled WGS sequence"/>
</dbReference>
<reference evidence="1 2" key="1">
    <citation type="submission" date="2014-12" db="EMBL/GenBank/DDBJ databases">
        <title>The genome sequence of Methanohalophilus portucalensis strain FDF1.</title>
        <authorList>
            <person name="Lai M.-C."/>
            <person name="Lai S.-J."/>
        </authorList>
    </citation>
    <scope>NUCLEOTIDE SEQUENCE [LARGE SCALE GENOMIC DNA]</scope>
    <source>
        <strain evidence="1 2">FDF-1</strain>
    </source>
</reference>
<comment type="caution">
    <text evidence="1">The sequence shown here is derived from an EMBL/GenBank/DDBJ whole genome shotgun (WGS) entry which is preliminary data.</text>
</comment>
<accession>A0A1L9C680</accession>